<sequence length="132" mass="15065">MTVDRSPSMAAKTQHPFRNEGETHFRINFSPFPCVASLCVSLCTSVTDKVTLNKHLTPLHFISIQRRHQAGLWKRYNASQCKNHKAGFDWNANRPAPLRAKGNAVGFRFGDRRTDFGSLHSNVYNVMYQISR</sequence>
<protein>
    <submittedName>
        <fullName evidence="1">Uncharacterized protein</fullName>
    </submittedName>
</protein>
<evidence type="ECO:0000313" key="2">
    <source>
        <dbReference type="Proteomes" id="UP001054837"/>
    </source>
</evidence>
<organism evidence="1 2">
    <name type="scientific">Caerostris darwini</name>
    <dbReference type="NCBI Taxonomy" id="1538125"/>
    <lineage>
        <taxon>Eukaryota</taxon>
        <taxon>Metazoa</taxon>
        <taxon>Ecdysozoa</taxon>
        <taxon>Arthropoda</taxon>
        <taxon>Chelicerata</taxon>
        <taxon>Arachnida</taxon>
        <taxon>Araneae</taxon>
        <taxon>Araneomorphae</taxon>
        <taxon>Entelegynae</taxon>
        <taxon>Araneoidea</taxon>
        <taxon>Araneidae</taxon>
        <taxon>Caerostris</taxon>
    </lineage>
</organism>
<name>A0AAV4MVV6_9ARAC</name>
<comment type="caution">
    <text evidence="1">The sequence shown here is derived from an EMBL/GenBank/DDBJ whole genome shotgun (WGS) entry which is preliminary data.</text>
</comment>
<dbReference type="AlphaFoldDB" id="A0AAV4MVV6"/>
<proteinExistence type="predicted"/>
<dbReference type="EMBL" id="BPLQ01000950">
    <property type="protein sequence ID" value="GIX76607.1"/>
    <property type="molecule type" value="Genomic_DNA"/>
</dbReference>
<gene>
    <name evidence="1" type="ORF">CDAR_507571</name>
</gene>
<evidence type="ECO:0000313" key="1">
    <source>
        <dbReference type="EMBL" id="GIX76607.1"/>
    </source>
</evidence>
<reference evidence="1 2" key="1">
    <citation type="submission" date="2021-06" db="EMBL/GenBank/DDBJ databases">
        <title>Caerostris darwini draft genome.</title>
        <authorList>
            <person name="Kono N."/>
            <person name="Arakawa K."/>
        </authorList>
    </citation>
    <scope>NUCLEOTIDE SEQUENCE [LARGE SCALE GENOMIC DNA]</scope>
</reference>
<keyword evidence="2" id="KW-1185">Reference proteome</keyword>
<accession>A0AAV4MVV6</accession>
<dbReference type="Proteomes" id="UP001054837">
    <property type="component" value="Unassembled WGS sequence"/>
</dbReference>